<dbReference type="RefSeq" id="WP_154396417.1">
    <property type="nucleotide sequence ID" value="NZ_WKLZ01000002.1"/>
</dbReference>
<organism evidence="1 2">
    <name type="scientific">Parabacteroides distasonis</name>
    <dbReference type="NCBI Taxonomy" id="823"/>
    <lineage>
        <taxon>Bacteria</taxon>
        <taxon>Pseudomonadati</taxon>
        <taxon>Bacteroidota</taxon>
        <taxon>Bacteroidia</taxon>
        <taxon>Bacteroidales</taxon>
        <taxon>Tannerellaceae</taxon>
        <taxon>Parabacteroides</taxon>
    </lineage>
</organism>
<sequence>MQGIGLTFDSIRSLLFGKALSGDSVKFYSPDHKQHFEVKDIQLKIDKGPDDPGKLRLNLNGQNIIDWFKQKYQELKQVARPHINPVPPIQKKGQGI</sequence>
<evidence type="ECO:0000313" key="2">
    <source>
        <dbReference type="Proteomes" id="UP000441358"/>
    </source>
</evidence>
<name>A0A7K0HHT0_PARDI</name>
<evidence type="ECO:0008006" key="3">
    <source>
        <dbReference type="Google" id="ProtNLM"/>
    </source>
</evidence>
<accession>A0A7K0HHT0</accession>
<dbReference type="EMBL" id="WKMC01000002">
    <property type="protein sequence ID" value="MRZ49540.1"/>
    <property type="molecule type" value="Genomic_DNA"/>
</dbReference>
<dbReference type="Proteomes" id="UP000441358">
    <property type="component" value="Unassembled WGS sequence"/>
</dbReference>
<dbReference type="AlphaFoldDB" id="A0A7K0HHT0"/>
<comment type="caution">
    <text evidence="1">The sequence shown here is derived from an EMBL/GenBank/DDBJ whole genome shotgun (WGS) entry which is preliminary data.</text>
</comment>
<gene>
    <name evidence="1" type="ORF">GKD66_04660</name>
</gene>
<protein>
    <recommendedName>
        <fullName evidence="3">Mobilization protein</fullName>
    </recommendedName>
</protein>
<reference evidence="1 2" key="1">
    <citation type="journal article" date="2019" name="Nat. Med.">
        <title>A library of human gut bacterial isolates paired with longitudinal multiomics data enables mechanistic microbiome research.</title>
        <authorList>
            <person name="Poyet M."/>
            <person name="Groussin M."/>
            <person name="Gibbons S.M."/>
            <person name="Avila-Pacheco J."/>
            <person name="Jiang X."/>
            <person name="Kearney S.M."/>
            <person name="Perrotta A.R."/>
            <person name="Berdy B."/>
            <person name="Zhao S."/>
            <person name="Lieberman T.D."/>
            <person name="Swanson P.K."/>
            <person name="Smith M."/>
            <person name="Roesemann S."/>
            <person name="Alexander J.E."/>
            <person name="Rich S.A."/>
            <person name="Livny J."/>
            <person name="Vlamakis H."/>
            <person name="Clish C."/>
            <person name="Bullock K."/>
            <person name="Deik A."/>
            <person name="Scott J."/>
            <person name="Pierce K.A."/>
            <person name="Xavier R.J."/>
            <person name="Alm E.J."/>
        </authorList>
    </citation>
    <scope>NUCLEOTIDE SEQUENCE [LARGE SCALE GENOMIC DNA]</scope>
    <source>
        <strain evidence="1 2">BIOML-A32</strain>
    </source>
</reference>
<evidence type="ECO:0000313" key="1">
    <source>
        <dbReference type="EMBL" id="MRZ49540.1"/>
    </source>
</evidence>
<proteinExistence type="predicted"/>